<keyword evidence="2" id="KW-1185">Reference proteome</keyword>
<protein>
    <submittedName>
        <fullName evidence="1">Putative RNA 2'-phosphotransferase</fullName>
        <ecNumber evidence="1">2.7.1.-</ecNumber>
    </submittedName>
</protein>
<dbReference type="GeneID" id="66913286"/>
<dbReference type="SUPFAM" id="SSF56399">
    <property type="entry name" value="ADP-ribosylation"/>
    <property type="match status" value="1"/>
</dbReference>
<dbReference type="KEGG" id="xcn:J169_04489"/>
<reference evidence="1 2" key="1">
    <citation type="submission" date="2014-09" db="EMBL/GenBank/DDBJ databases">
        <authorList>
            <person name="Regsiter A."/>
        </authorList>
    </citation>
    <scope>NUCLEOTIDE SEQUENCE [LARGE SCALE GENOMIC DNA]</scope>
</reference>
<dbReference type="Proteomes" id="UP000052230">
    <property type="component" value="Unassembled WGS sequence"/>
</dbReference>
<dbReference type="KEGG" id="xcr:J163_04442"/>
<dbReference type="InterPro" id="IPR042081">
    <property type="entry name" value="RNA_2'-PTrans_C"/>
</dbReference>
<accession>A0A0U5FLP8</accession>
<proteinExistence type="predicted"/>
<gene>
    <name evidence="1" type="ORF">XAC3562_980024</name>
</gene>
<keyword evidence="1" id="KW-0808">Transferase</keyword>
<evidence type="ECO:0000313" key="1">
    <source>
        <dbReference type="EMBL" id="CEG19293.1"/>
    </source>
</evidence>
<dbReference type="Gene3D" id="3.20.170.30">
    <property type="match status" value="1"/>
</dbReference>
<dbReference type="KEGG" id="xcf:J172_04482"/>
<dbReference type="SMR" id="A0A0U5FLP8"/>
<dbReference type="KEGG" id="xcu:J159_04441"/>
<dbReference type="EMBL" id="CCXZ01000197">
    <property type="protein sequence ID" value="CEG19293.1"/>
    <property type="molecule type" value="Genomic_DNA"/>
</dbReference>
<dbReference type="GO" id="GO:0016740">
    <property type="term" value="F:transferase activity"/>
    <property type="evidence" value="ECO:0007669"/>
    <property type="project" value="UniProtKB-KW"/>
</dbReference>
<dbReference type="AlphaFoldDB" id="A0A0U5FLP8"/>
<dbReference type="KEGG" id="xcw:J162_04447"/>
<sequence length="59" mass="6542">MCICPNRQTAASVGQRYGEPVVLRVDAGRMHRNGLPFFKADNGVWLTAQVPAAFLTRPR</sequence>
<dbReference type="Pfam" id="PF01885">
    <property type="entry name" value="PTS_2-RNA"/>
    <property type="match status" value="1"/>
</dbReference>
<dbReference type="InterPro" id="IPR002745">
    <property type="entry name" value="Ptrans_KptA/Tpt1"/>
</dbReference>
<dbReference type="EC" id="2.7.1.-" evidence="1"/>
<organism evidence="1 2">
    <name type="scientific">Xanthomonas citri pv. citri</name>
    <dbReference type="NCBI Taxonomy" id="611301"/>
    <lineage>
        <taxon>Bacteria</taxon>
        <taxon>Pseudomonadati</taxon>
        <taxon>Pseudomonadota</taxon>
        <taxon>Gammaproteobacteria</taxon>
        <taxon>Lysobacterales</taxon>
        <taxon>Lysobacteraceae</taxon>
        <taxon>Xanthomonas</taxon>
    </lineage>
</organism>
<dbReference type="RefSeq" id="WP_011052886.1">
    <property type="nucleotide sequence ID" value="NZ_CAVLHM010000026.1"/>
</dbReference>
<dbReference type="KEGG" id="xcm:J164_04442"/>
<evidence type="ECO:0000313" key="2">
    <source>
        <dbReference type="Proteomes" id="UP000052230"/>
    </source>
</evidence>
<comment type="caution">
    <text evidence="1">The sequence shown here is derived from an EMBL/GenBank/DDBJ whole genome shotgun (WGS) entry which is preliminary data.</text>
</comment>
<name>A0A0U5FLP8_XANCI</name>